<protein>
    <submittedName>
        <fullName evidence="1">Uncharacterized protein</fullName>
    </submittedName>
</protein>
<dbReference type="EMBL" id="FUEG01000002">
    <property type="protein sequence ID" value="SJK99208.1"/>
    <property type="molecule type" value="Genomic_DNA"/>
</dbReference>
<dbReference type="AlphaFoldDB" id="A0A284QRV5"/>
<dbReference type="Proteomes" id="UP000219338">
    <property type="component" value="Unassembled WGS sequence"/>
</dbReference>
<evidence type="ECO:0000313" key="2">
    <source>
        <dbReference type="Proteomes" id="UP000219338"/>
    </source>
</evidence>
<gene>
    <name evidence="1" type="ORF">ARMOST_02499</name>
</gene>
<evidence type="ECO:0000313" key="1">
    <source>
        <dbReference type="EMBL" id="SJK99208.1"/>
    </source>
</evidence>
<organism evidence="1 2">
    <name type="scientific">Armillaria ostoyae</name>
    <name type="common">Armillaria root rot fungus</name>
    <dbReference type="NCBI Taxonomy" id="47428"/>
    <lineage>
        <taxon>Eukaryota</taxon>
        <taxon>Fungi</taxon>
        <taxon>Dikarya</taxon>
        <taxon>Basidiomycota</taxon>
        <taxon>Agaricomycotina</taxon>
        <taxon>Agaricomycetes</taxon>
        <taxon>Agaricomycetidae</taxon>
        <taxon>Agaricales</taxon>
        <taxon>Marasmiineae</taxon>
        <taxon>Physalacriaceae</taxon>
        <taxon>Armillaria</taxon>
    </lineage>
</organism>
<accession>A0A284QRV5</accession>
<name>A0A284QRV5_ARMOS</name>
<keyword evidence="2" id="KW-1185">Reference proteome</keyword>
<proteinExistence type="predicted"/>
<sequence>MIKTAFLSAQYTNGGRRLTIVPTRPGRLECWTLTSESDDLPFIDPGDVKVVLHIAGIFLGSLPTPSFHTYKFHC</sequence>
<reference evidence="2" key="1">
    <citation type="journal article" date="2017" name="Nat. Ecol. Evol.">
        <title>Genome expansion and lineage-specific genetic innovations in the forest pathogenic fungi Armillaria.</title>
        <authorList>
            <person name="Sipos G."/>
            <person name="Prasanna A.N."/>
            <person name="Walter M.C."/>
            <person name="O'Connor E."/>
            <person name="Balint B."/>
            <person name="Krizsan K."/>
            <person name="Kiss B."/>
            <person name="Hess J."/>
            <person name="Varga T."/>
            <person name="Slot J."/>
            <person name="Riley R."/>
            <person name="Boka B."/>
            <person name="Rigling D."/>
            <person name="Barry K."/>
            <person name="Lee J."/>
            <person name="Mihaltcheva S."/>
            <person name="LaButti K."/>
            <person name="Lipzen A."/>
            <person name="Waldron R."/>
            <person name="Moloney N.M."/>
            <person name="Sperisen C."/>
            <person name="Kredics L."/>
            <person name="Vagvoelgyi C."/>
            <person name="Patrignani A."/>
            <person name="Fitzpatrick D."/>
            <person name="Nagy I."/>
            <person name="Doyle S."/>
            <person name="Anderson J.B."/>
            <person name="Grigoriev I.V."/>
            <person name="Gueldener U."/>
            <person name="Muensterkoetter M."/>
            <person name="Nagy L.G."/>
        </authorList>
    </citation>
    <scope>NUCLEOTIDE SEQUENCE [LARGE SCALE GENOMIC DNA]</scope>
    <source>
        <strain evidence="2">C18/9</strain>
    </source>
</reference>